<organism evidence="15 16">
    <name type="scientific">Microterricola viridarii</name>
    <dbReference type="NCBI Taxonomy" id="412690"/>
    <lineage>
        <taxon>Bacteria</taxon>
        <taxon>Bacillati</taxon>
        <taxon>Actinomycetota</taxon>
        <taxon>Actinomycetes</taxon>
        <taxon>Micrococcales</taxon>
        <taxon>Microbacteriaceae</taxon>
        <taxon>Microterricola</taxon>
    </lineage>
</organism>
<dbReference type="GO" id="GO:0008379">
    <property type="term" value="F:thioredoxin peroxidase activity"/>
    <property type="evidence" value="ECO:0007669"/>
    <property type="project" value="TreeGrafter"/>
</dbReference>
<evidence type="ECO:0000259" key="14">
    <source>
        <dbReference type="PROSITE" id="PS51352"/>
    </source>
</evidence>
<sequence>MTSPAVLAVAGEPAPDFVLTDARGTRRALSDYRGGAVILYFYPAAFTPGCTTEACDFRENLASLQSAGYTVLGVSPDPVARLSEFAEAEQLSFPLLSDEGARVAKAWGAWGQKTRDGQISEGLLRTTAVIDADGVLQSIEYRVDPNGHVARLRAALGI</sequence>
<dbReference type="PIRSF" id="PIRSF000239">
    <property type="entry name" value="AHPC"/>
    <property type="match status" value="1"/>
</dbReference>
<keyword evidence="6" id="KW-0560">Oxidoreductase</keyword>
<dbReference type="GO" id="GO:0005737">
    <property type="term" value="C:cytoplasm"/>
    <property type="evidence" value="ECO:0007669"/>
    <property type="project" value="TreeGrafter"/>
</dbReference>
<evidence type="ECO:0000256" key="1">
    <source>
        <dbReference type="ARBA" id="ARBA00003330"/>
    </source>
</evidence>
<keyword evidence="16" id="KW-1185">Reference proteome</keyword>
<dbReference type="PROSITE" id="PS51352">
    <property type="entry name" value="THIOREDOXIN_2"/>
    <property type="match status" value="1"/>
</dbReference>
<comment type="similarity">
    <text evidence="10">Belongs to the peroxiredoxin family. BCP/PrxQ subfamily.</text>
</comment>
<evidence type="ECO:0000256" key="6">
    <source>
        <dbReference type="ARBA" id="ARBA00023002"/>
    </source>
</evidence>
<evidence type="ECO:0000313" key="15">
    <source>
        <dbReference type="EMBL" id="SDS17881.1"/>
    </source>
</evidence>
<dbReference type="Gene3D" id="3.40.30.10">
    <property type="entry name" value="Glutaredoxin"/>
    <property type="match status" value="1"/>
</dbReference>
<feature type="active site" description="Cysteine sulfenic acid (-SOH) intermediate; for peroxidase activity" evidence="13">
    <location>
        <position position="50"/>
    </location>
</feature>
<gene>
    <name evidence="15" type="ORF">SAMN04489834_1002</name>
</gene>
<dbReference type="InterPro" id="IPR013766">
    <property type="entry name" value="Thioredoxin_domain"/>
</dbReference>
<dbReference type="RefSeq" id="WP_083363068.1">
    <property type="nucleotide sequence ID" value="NZ_LT629742.1"/>
</dbReference>
<evidence type="ECO:0000256" key="8">
    <source>
        <dbReference type="ARBA" id="ARBA00023284"/>
    </source>
</evidence>
<evidence type="ECO:0000256" key="9">
    <source>
        <dbReference type="ARBA" id="ARBA00032824"/>
    </source>
</evidence>
<protein>
    <recommendedName>
        <fullName evidence="3">thioredoxin-dependent peroxiredoxin</fullName>
        <ecNumber evidence="3">1.11.1.24</ecNumber>
    </recommendedName>
    <alternativeName>
        <fullName evidence="11">Bacterioferritin comigratory protein</fullName>
    </alternativeName>
    <alternativeName>
        <fullName evidence="9">Thioredoxin peroxidase</fullName>
    </alternativeName>
</protein>
<keyword evidence="4" id="KW-0575">Peroxidase</keyword>
<comment type="catalytic activity">
    <reaction evidence="12">
        <text>a hydroperoxide + [thioredoxin]-dithiol = an alcohol + [thioredoxin]-disulfide + H2O</text>
        <dbReference type="Rhea" id="RHEA:62620"/>
        <dbReference type="Rhea" id="RHEA-COMP:10698"/>
        <dbReference type="Rhea" id="RHEA-COMP:10700"/>
        <dbReference type="ChEBI" id="CHEBI:15377"/>
        <dbReference type="ChEBI" id="CHEBI:29950"/>
        <dbReference type="ChEBI" id="CHEBI:30879"/>
        <dbReference type="ChEBI" id="CHEBI:35924"/>
        <dbReference type="ChEBI" id="CHEBI:50058"/>
        <dbReference type="EC" id="1.11.1.24"/>
    </reaction>
</comment>
<dbReference type="InterPro" id="IPR036249">
    <property type="entry name" value="Thioredoxin-like_sf"/>
</dbReference>
<comment type="function">
    <text evidence="1">Thiol-specific peroxidase that catalyzes the reduction of hydrogen peroxide and organic hydroperoxides to water and alcohols, respectively. Plays a role in cell protection against oxidative stress by detoxifying peroxides and as sensor of hydrogen peroxide-mediated signaling events.</text>
</comment>
<feature type="domain" description="Thioredoxin" evidence="14">
    <location>
        <begin position="8"/>
        <end position="158"/>
    </location>
</feature>
<dbReference type="AlphaFoldDB" id="A0A1H1Q2Z2"/>
<dbReference type="EC" id="1.11.1.24" evidence="3"/>
<evidence type="ECO:0000256" key="3">
    <source>
        <dbReference type="ARBA" id="ARBA00013017"/>
    </source>
</evidence>
<evidence type="ECO:0000256" key="2">
    <source>
        <dbReference type="ARBA" id="ARBA00011245"/>
    </source>
</evidence>
<proteinExistence type="inferred from homology"/>
<dbReference type="FunFam" id="3.40.30.10:FF:000007">
    <property type="entry name" value="Thioredoxin-dependent thiol peroxidase"/>
    <property type="match status" value="1"/>
</dbReference>
<dbReference type="OrthoDB" id="9812811at2"/>
<evidence type="ECO:0000256" key="12">
    <source>
        <dbReference type="ARBA" id="ARBA00049091"/>
    </source>
</evidence>
<dbReference type="InterPro" id="IPR024706">
    <property type="entry name" value="Peroxiredoxin_AhpC-typ"/>
</dbReference>
<dbReference type="InterPro" id="IPR050924">
    <property type="entry name" value="Peroxiredoxin_BCP/PrxQ"/>
</dbReference>
<accession>A0A1H1Q2Z2</accession>
<evidence type="ECO:0000256" key="7">
    <source>
        <dbReference type="ARBA" id="ARBA00023157"/>
    </source>
</evidence>
<dbReference type="PANTHER" id="PTHR42801">
    <property type="entry name" value="THIOREDOXIN-DEPENDENT PEROXIDE REDUCTASE"/>
    <property type="match status" value="1"/>
</dbReference>
<evidence type="ECO:0000256" key="5">
    <source>
        <dbReference type="ARBA" id="ARBA00022862"/>
    </source>
</evidence>
<dbReference type="PANTHER" id="PTHR42801:SF4">
    <property type="entry name" value="AHPC_TSA FAMILY PROTEIN"/>
    <property type="match status" value="1"/>
</dbReference>
<dbReference type="Proteomes" id="UP000181956">
    <property type="component" value="Chromosome I"/>
</dbReference>
<evidence type="ECO:0000313" key="16">
    <source>
        <dbReference type="Proteomes" id="UP000181956"/>
    </source>
</evidence>
<evidence type="ECO:0000256" key="13">
    <source>
        <dbReference type="PIRSR" id="PIRSR000239-1"/>
    </source>
</evidence>
<dbReference type="SUPFAM" id="SSF52833">
    <property type="entry name" value="Thioredoxin-like"/>
    <property type="match status" value="1"/>
</dbReference>
<evidence type="ECO:0000256" key="4">
    <source>
        <dbReference type="ARBA" id="ARBA00022559"/>
    </source>
</evidence>
<evidence type="ECO:0000256" key="10">
    <source>
        <dbReference type="ARBA" id="ARBA00038489"/>
    </source>
</evidence>
<comment type="subunit">
    <text evidence="2">Monomer.</text>
</comment>
<dbReference type="Pfam" id="PF00578">
    <property type="entry name" value="AhpC-TSA"/>
    <property type="match status" value="1"/>
</dbReference>
<dbReference type="CDD" id="cd03017">
    <property type="entry name" value="PRX_BCP"/>
    <property type="match status" value="1"/>
</dbReference>
<dbReference type="InterPro" id="IPR000866">
    <property type="entry name" value="AhpC/TSA"/>
</dbReference>
<dbReference type="GO" id="GO:0034599">
    <property type="term" value="P:cellular response to oxidative stress"/>
    <property type="evidence" value="ECO:0007669"/>
    <property type="project" value="TreeGrafter"/>
</dbReference>
<evidence type="ECO:0000256" key="11">
    <source>
        <dbReference type="ARBA" id="ARBA00041373"/>
    </source>
</evidence>
<dbReference type="GO" id="GO:0045454">
    <property type="term" value="P:cell redox homeostasis"/>
    <property type="evidence" value="ECO:0007669"/>
    <property type="project" value="TreeGrafter"/>
</dbReference>
<dbReference type="STRING" id="412690.SAMN04489834_1002"/>
<reference evidence="16" key="1">
    <citation type="submission" date="2016-10" db="EMBL/GenBank/DDBJ databases">
        <authorList>
            <person name="Varghese N."/>
            <person name="Submissions S."/>
        </authorList>
    </citation>
    <scope>NUCLEOTIDE SEQUENCE [LARGE SCALE GENOMIC DNA]</scope>
    <source>
        <strain evidence="16">DSM 21772</strain>
    </source>
</reference>
<keyword evidence="8" id="KW-0676">Redox-active center</keyword>
<dbReference type="EMBL" id="LT629742">
    <property type="protein sequence ID" value="SDS17881.1"/>
    <property type="molecule type" value="Genomic_DNA"/>
</dbReference>
<name>A0A1H1Q2Z2_9MICO</name>
<keyword evidence="7" id="KW-1015">Disulfide bond</keyword>
<keyword evidence="5" id="KW-0049">Antioxidant</keyword>